<dbReference type="EMBL" id="UOEM01000029">
    <property type="protein sequence ID" value="VAW11148.1"/>
    <property type="molecule type" value="Genomic_DNA"/>
</dbReference>
<evidence type="ECO:0000256" key="1">
    <source>
        <dbReference type="ARBA" id="ARBA00004651"/>
    </source>
</evidence>
<dbReference type="GO" id="GO:0022857">
    <property type="term" value="F:transmembrane transporter activity"/>
    <property type="evidence" value="ECO:0007669"/>
    <property type="project" value="InterPro"/>
</dbReference>
<dbReference type="Pfam" id="PF13520">
    <property type="entry name" value="AA_permease_2"/>
    <property type="match status" value="1"/>
</dbReference>
<evidence type="ECO:0000313" key="7">
    <source>
        <dbReference type="EMBL" id="VAW11148.1"/>
    </source>
</evidence>
<feature type="transmembrane region" description="Helical" evidence="6">
    <location>
        <begin position="342"/>
        <end position="361"/>
    </location>
</feature>
<feature type="transmembrane region" description="Helical" evidence="6">
    <location>
        <begin position="84"/>
        <end position="103"/>
    </location>
</feature>
<reference evidence="7" key="1">
    <citation type="submission" date="2018-06" db="EMBL/GenBank/DDBJ databases">
        <authorList>
            <person name="Zhirakovskaya E."/>
        </authorList>
    </citation>
    <scope>NUCLEOTIDE SEQUENCE</scope>
</reference>
<organism evidence="7">
    <name type="scientific">hydrothermal vent metagenome</name>
    <dbReference type="NCBI Taxonomy" id="652676"/>
    <lineage>
        <taxon>unclassified sequences</taxon>
        <taxon>metagenomes</taxon>
        <taxon>ecological metagenomes</taxon>
    </lineage>
</organism>
<sequence>MHKSGNTVSFWSAVAMGIGAMVGAGIFALLGQAGQIAGSAVWISFAAGGVIALLSGYSMGRLGARFPSAGGLVEYLVQGYGEGLFSGAVSVLMYISALISVSLIARTFGTYAYELLPAGQPRIFVEIFAAGIVLLFMFVNLRGPGSMTRVENLVVVIKMLVLGVFAIAGLAVMDPERLSSAHYPPIHMVFFSLAITFFAYEGFRIITNAAEDMIDPAKTLPRAIMTSICLVMVLYIAVAFAVFGNLSAVEAVKAQDYALAEAARPIFGAAGFTLMALAALLSTSSSINASLYSVTNVTYQLVRLGELPAVFGQPIAHSRQGLIISSIAIIIMAVFFDLSSIAAIGAVSTLIIHMIVHVGHLRVLKQTGASMGLVLAAITVNLAAIVLSAIYLSNKQPSILAWIGFSFVLAFAIELGMRLVTGRIIVSRMRKSERKHVGTP</sequence>
<dbReference type="PANTHER" id="PTHR42770">
    <property type="entry name" value="AMINO ACID TRANSPORTER-RELATED"/>
    <property type="match status" value="1"/>
</dbReference>
<feature type="transmembrane region" description="Helical" evidence="6">
    <location>
        <begin position="373"/>
        <end position="393"/>
    </location>
</feature>
<feature type="transmembrane region" description="Helical" evidence="6">
    <location>
        <begin position="153"/>
        <end position="173"/>
    </location>
</feature>
<feature type="transmembrane region" description="Helical" evidence="6">
    <location>
        <begin position="263"/>
        <end position="281"/>
    </location>
</feature>
<evidence type="ECO:0000256" key="2">
    <source>
        <dbReference type="ARBA" id="ARBA00022475"/>
    </source>
</evidence>
<protein>
    <recommendedName>
        <fullName evidence="8">Amino acid transporter</fullName>
    </recommendedName>
</protein>
<feature type="transmembrane region" description="Helical" evidence="6">
    <location>
        <begin position="185"/>
        <end position="203"/>
    </location>
</feature>
<feature type="transmembrane region" description="Helical" evidence="6">
    <location>
        <begin position="399"/>
        <end position="421"/>
    </location>
</feature>
<dbReference type="GO" id="GO:0005886">
    <property type="term" value="C:plasma membrane"/>
    <property type="evidence" value="ECO:0007669"/>
    <property type="project" value="UniProtKB-SubCell"/>
</dbReference>
<dbReference type="Gene3D" id="1.20.1740.10">
    <property type="entry name" value="Amino acid/polyamine transporter I"/>
    <property type="match status" value="1"/>
</dbReference>
<feature type="transmembrane region" description="Helical" evidence="6">
    <location>
        <begin position="223"/>
        <end position="243"/>
    </location>
</feature>
<dbReference type="PIRSF" id="PIRSF006060">
    <property type="entry name" value="AA_transporter"/>
    <property type="match status" value="1"/>
</dbReference>
<evidence type="ECO:0000256" key="5">
    <source>
        <dbReference type="ARBA" id="ARBA00023136"/>
    </source>
</evidence>
<dbReference type="AlphaFoldDB" id="A0A3B0SZU5"/>
<feature type="transmembrane region" description="Helical" evidence="6">
    <location>
        <begin position="36"/>
        <end position="57"/>
    </location>
</feature>
<evidence type="ECO:0000256" key="6">
    <source>
        <dbReference type="SAM" id="Phobius"/>
    </source>
</evidence>
<feature type="transmembrane region" description="Helical" evidence="6">
    <location>
        <begin position="123"/>
        <end position="141"/>
    </location>
</feature>
<evidence type="ECO:0000256" key="4">
    <source>
        <dbReference type="ARBA" id="ARBA00022989"/>
    </source>
</evidence>
<keyword evidence="3 6" id="KW-0812">Transmembrane</keyword>
<dbReference type="InterPro" id="IPR050367">
    <property type="entry name" value="APC_superfamily"/>
</dbReference>
<feature type="transmembrane region" description="Helical" evidence="6">
    <location>
        <begin position="321"/>
        <end position="336"/>
    </location>
</feature>
<accession>A0A3B0SZU5</accession>
<name>A0A3B0SZU5_9ZZZZ</name>
<dbReference type="PANTHER" id="PTHR42770:SF11">
    <property type="entry name" value="INNER MEMBRANE TRANSPORT PROTEIN YBAT"/>
    <property type="match status" value="1"/>
</dbReference>
<evidence type="ECO:0008006" key="8">
    <source>
        <dbReference type="Google" id="ProtNLM"/>
    </source>
</evidence>
<feature type="transmembrane region" description="Helical" evidence="6">
    <location>
        <begin position="7"/>
        <end position="30"/>
    </location>
</feature>
<proteinExistence type="predicted"/>
<comment type="subcellular location">
    <subcellularLocation>
        <location evidence="1">Cell membrane</location>
        <topology evidence="1">Multi-pass membrane protein</topology>
    </subcellularLocation>
</comment>
<gene>
    <name evidence="7" type="ORF">MNBD_ALPHA09-907</name>
</gene>
<keyword evidence="2" id="KW-1003">Cell membrane</keyword>
<keyword evidence="4 6" id="KW-1133">Transmembrane helix</keyword>
<evidence type="ECO:0000256" key="3">
    <source>
        <dbReference type="ARBA" id="ARBA00022692"/>
    </source>
</evidence>
<dbReference type="InterPro" id="IPR002293">
    <property type="entry name" value="AA/rel_permease1"/>
</dbReference>
<keyword evidence="5 6" id="KW-0472">Membrane</keyword>